<evidence type="ECO:0000256" key="2">
    <source>
        <dbReference type="ARBA" id="ARBA00022946"/>
    </source>
</evidence>
<comment type="subcellular location">
    <subcellularLocation>
        <location evidence="1">Mitochondrion</location>
    </subcellularLocation>
</comment>
<evidence type="ECO:0000256" key="3">
    <source>
        <dbReference type="ARBA" id="ARBA00023128"/>
    </source>
</evidence>
<dbReference type="GO" id="GO:0005759">
    <property type="term" value="C:mitochondrial matrix"/>
    <property type="evidence" value="ECO:0007669"/>
    <property type="project" value="TreeGrafter"/>
</dbReference>
<dbReference type="Pfam" id="PF01571">
    <property type="entry name" value="GCV_T"/>
    <property type="match status" value="1"/>
</dbReference>
<feature type="domain" description="GCVT N-terminal" evidence="4">
    <location>
        <begin position="33"/>
        <end position="104"/>
    </location>
</feature>
<feature type="domain" description="CAF17 C-terminal" evidence="5">
    <location>
        <begin position="257"/>
        <end position="327"/>
    </location>
</feature>
<dbReference type="PANTHER" id="PTHR22602:SF0">
    <property type="entry name" value="TRANSFERASE CAF17, MITOCHONDRIAL-RELATED"/>
    <property type="match status" value="1"/>
</dbReference>
<dbReference type="AlphaFoldDB" id="A0A9P0GKC2"/>
<protein>
    <submittedName>
        <fullName evidence="6">Uncharacterized protein</fullName>
    </submittedName>
</protein>
<evidence type="ECO:0000256" key="1">
    <source>
        <dbReference type="ARBA" id="ARBA00004173"/>
    </source>
</evidence>
<gene>
    <name evidence="6" type="ORF">PSYICH_LOCUS12637</name>
</gene>
<accession>A0A9P0GKC2</accession>
<dbReference type="InterPro" id="IPR057460">
    <property type="entry name" value="CAF17_C"/>
</dbReference>
<dbReference type="InterPro" id="IPR027266">
    <property type="entry name" value="TrmE/GcvT-like"/>
</dbReference>
<evidence type="ECO:0000313" key="7">
    <source>
        <dbReference type="Proteomes" id="UP001153636"/>
    </source>
</evidence>
<dbReference type="Proteomes" id="UP001153636">
    <property type="component" value="Chromosome 6"/>
</dbReference>
<evidence type="ECO:0000313" key="6">
    <source>
        <dbReference type="EMBL" id="CAH1112313.1"/>
    </source>
</evidence>
<dbReference type="GO" id="GO:0016226">
    <property type="term" value="P:iron-sulfur cluster assembly"/>
    <property type="evidence" value="ECO:0007669"/>
    <property type="project" value="TreeGrafter"/>
</dbReference>
<organism evidence="6 7">
    <name type="scientific">Psylliodes chrysocephalus</name>
    <dbReference type="NCBI Taxonomy" id="3402493"/>
    <lineage>
        <taxon>Eukaryota</taxon>
        <taxon>Metazoa</taxon>
        <taxon>Ecdysozoa</taxon>
        <taxon>Arthropoda</taxon>
        <taxon>Hexapoda</taxon>
        <taxon>Insecta</taxon>
        <taxon>Pterygota</taxon>
        <taxon>Neoptera</taxon>
        <taxon>Endopterygota</taxon>
        <taxon>Coleoptera</taxon>
        <taxon>Polyphaga</taxon>
        <taxon>Cucujiformia</taxon>
        <taxon>Chrysomeloidea</taxon>
        <taxon>Chrysomelidae</taxon>
        <taxon>Galerucinae</taxon>
        <taxon>Alticini</taxon>
        <taxon>Psylliodes</taxon>
    </lineage>
</organism>
<keyword evidence="7" id="KW-1185">Reference proteome</keyword>
<keyword evidence="2" id="KW-0809">Transit peptide</keyword>
<dbReference type="NCBIfam" id="TIGR03317">
    <property type="entry name" value="ygfZ_signature"/>
    <property type="match status" value="1"/>
</dbReference>
<sequence>MFVLSKFLKGHSRLYCNIAARNSIEHLKSRALIRVKGSEAHDFLQGLMTNDMQHLIKSTRGSMYTMFLNTKGRVLYDSIVYKIENETYFIECDVEIVNSLQKHMMLYRIRRKIDICSLENDYKIYVLFNSNIIKNQPLPLTKDNSEIKLNDLSVTDKLMIFKDPRVNDLGYRIISTSDVDIKQELNNLTNSSFSDSTDSYKLLRYALGIGEGTNDLPVGNCFPLESNCDYLHGVSFHKGCYIGQELTARTHHTGVVRKRLMPLYFKNPPTILPDDNRLLVDKSNLGKLRGIKDTFGLALLRVDLALDFGEFKIGNEIAKVFKPHWWPVTLPKEKLIQKT</sequence>
<evidence type="ECO:0000259" key="5">
    <source>
        <dbReference type="Pfam" id="PF25455"/>
    </source>
</evidence>
<dbReference type="EMBL" id="OV651818">
    <property type="protein sequence ID" value="CAH1112313.1"/>
    <property type="molecule type" value="Genomic_DNA"/>
</dbReference>
<dbReference type="OrthoDB" id="191995at2759"/>
<dbReference type="InterPro" id="IPR045179">
    <property type="entry name" value="YgfZ/GcvT"/>
</dbReference>
<name>A0A9P0GKC2_9CUCU</name>
<dbReference type="PANTHER" id="PTHR22602">
    <property type="entry name" value="TRANSFERASE CAF17, MITOCHONDRIAL-RELATED"/>
    <property type="match status" value="1"/>
</dbReference>
<evidence type="ECO:0000259" key="4">
    <source>
        <dbReference type="Pfam" id="PF01571"/>
    </source>
</evidence>
<keyword evidence="3" id="KW-0496">Mitochondrion</keyword>
<dbReference type="InterPro" id="IPR017703">
    <property type="entry name" value="YgfZ/GCV_T_CS"/>
</dbReference>
<dbReference type="Gene3D" id="3.30.1360.120">
    <property type="entry name" value="Probable tRNA modification gtpase trme, domain 1"/>
    <property type="match status" value="1"/>
</dbReference>
<dbReference type="Pfam" id="PF25455">
    <property type="entry name" value="Beta-barrel_CAF17_C"/>
    <property type="match status" value="1"/>
</dbReference>
<dbReference type="InterPro" id="IPR006222">
    <property type="entry name" value="GCVT_N"/>
</dbReference>
<dbReference type="SUPFAM" id="SSF103025">
    <property type="entry name" value="Folate-binding domain"/>
    <property type="match status" value="1"/>
</dbReference>
<proteinExistence type="predicted"/>
<reference evidence="6" key="1">
    <citation type="submission" date="2022-01" db="EMBL/GenBank/DDBJ databases">
        <authorList>
            <person name="King R."/>
        </authorList>
    </citation>
    <scope>NUCLEOTIDE SEQUENCE</scope>
</reference>